<sequence length="190" mass="21533">MALSVKLQFLIGLLLMVSSSTSSDLPKSKVVKCAVCQSLVNEVHYQISQVDPRRKIEVGSYRIASNGDQQTTSRIYAGSEAHMTELMETVCGSFKDYAQAKHKETGRVEVIPIVGKDGQMNPRFSEYEMIQDPDLNKSLEFHCESIVEDHEDDIVEHFSSQPQQEFDLEKSQKEFCWSKSKICSGFKEEL</sequence>
<dbReference type="OMA" id="CEQMKEY"/>
<accession>A0A8B7PBE9</accession>
<keyword evidence="2" id="KW-0732">Signal</keyword>
<dbReference type="InterPro" id="IPR042415">
    <property type="entry name" value="CNPY"/>
</dbReference>
<dbReference type="Pfam" id="PF11938">
    <property type="entry name" value="DUF3456"/>
    <property type="match status" value="1"/>
</dbReference>
<proteinExistence type="inferred from homology"/>
<dbReference type="Proteomes" id="UP000694843">
    <property type="component" value="Unplaced"/>
</dbReference>
<reference evidence="5" key="1">
    <citation type="submission" date="2025-08" db="UniProtKB">
        <authorList>
            <consortium name="RefSeq"/>
        </authorList>
    </citation>
    <scope>IDENTIFICATION</scope>
    <source>
        <tissue evidence="5">Whole organism</tissue>
    </source>
</reference>
<dbReference type="CTD" id="36046"/>
<comment type="similarity">
    <text evidence="1">Belongs to the canopy family.</text>
</comment>
<dbReference type="PANTHER" id="PTHR13341">
    <property type="entry name" value="MIR-INTERACTING SAPOSIN-LIKE PROTEIN"/>
    <property type="match status" value="1"/>
</dbReference>
<keyword evidence="4" id="KW-1185">Reference proteome</keyword>
<dbReference type="GeneID" id="108679232"/>
<dbReference type="GO" id="GO:0005783">
    <property type="term" value="C:endoplasmic reticulum"/>
    <property type="evidence" value="ECO:0007669"/>
    <property type="project" value="TreeGrafter"/>
</dbReference>
<name>A0A8B7PBE9_HYAAZ</name>
<organism evidence="4 5">
    <name type="scientific">Hyalella azteca</name>
    <name type="common">Amphipod</name>
    <dbReference type="NCBI Taxonomy" id="294128"/>
    <lineage>
        <taxon>Eukaryota</taxon>
        <taxon>Metazoa</taxon>
        <taxon>Ecdysozoa</taxon>
        <taxon>Arthropoda</taxon>
        <taxon>Crustacea</taxon>
        <taxon>Multicrustacea</taxon>
        <taxon>Malacostraca</taxon>
        <taxon>Eumalacostraca</taxon>
        <taxon>Peracarida</taxon>
        <taxon>Amphipoda</taxon>
        <taxon>Senticaudata</taxon>
        <taxon>Talitrida</taxon>
        <taxon>Talitroidea</taxon>
        <taxon>Hyalellidae</taxon>
        <taxon>Hyalella</taxon>
    </lineage>
</organism>
<feature type="domain" description="DUF3456" evidence="3">
    <location>
        <begin position="32"/>
        <end position="183"/>
    </location>
</feature>
<evidence type="ECO:0000313" key="4">
    <source>
        <dbReference type="Proteomes" id="UP000694843"/>
    </source>
</evidence>
<protein>
    <submittedName>
        <fullName evidence="5">Protein canopy homolog 2</fullName>
    </submittedName>
</protein>
<dbReference type="KEGG" id="hazt:108679232"/>
<feature type="signal peptide" evidence="2">
    <location>
        <begin position="1"/>
        <end position="23"/>
    </location>
</feature>
<dbReference type="AlphaFoldDB" id="A0A8B7PBE9"/>
<evidence type="ECO:0000313" key="5">
    <source>
        <dbReference type="RefSeq" id="XP_018023325.1"/>
    </source>
</evidence>
<evidence type="ECO:0000256" key="1">
    <source>
        <dbReference type="ARBA" id="ARBA00007285"/>
    </source>
</evidence>
<gene>
    <name evidence="5" type="primary">LOC108679232</name>
</gene>
<dbReference type="OrthoDB" id="192915at2759"/>
<feature type="chain" id="PRO_5034893121" evidence="2">
    <location>
        <begin position="24"/>
        <end position="190"/>
    </location>
</feature>
<dbReference type="RefSeq" id="XP_018023325.1">
    <property type="nucleotide sequence ID" value="XM_018167836.2"/>
</dbReference>
<dbReference type="InterPro" id="IPR021852">
    <property type="entry name" value="DUF3456"/>
</dbReference>
<evidence type="ECO:0000259" key="3">
    <source>
        <dbReference type="Pfam" id="PF11938"/>
    </source>
</evidence>
<evidence type="ECO:0000256" key="2">
    <source>
        <dbReference type="SAM" id="SignalP"/>
    </source>
</evidence>
<dbReference type="PANTHER" id="PTHR13341:SF2">
    <property type="entry name" value="PROTEIN SEELE"/>
    <property type="match status" value="1"/>
</dbReference>